<evidence type="ECO:0000313" key="3">
    <source>
        <dbReference type="EMBL" id="EHC18725.1"/>
    </source>
</evidence>
<sequence length="107" mass="12239">MQPLTAGAIALVPYLSGKLFDWGIVLTCCHLVYLVTIVLLNSQIPEELEWFKSVLLDPQGECLYLIRPDGYIGHRTQPADVFKLWTYLQKFNLFQSVDEMYSPSLSK</sequence>
<evidence type="ECO:0000256" key="1">
    <source>
        <dbReference type="ARBA" id="ARBA00023002"/>
    </source>
</evidence>
<dbReference type="RefSeq" id="WP_009454824.1">
    <property type="nucleotide sequence ID" value="NZ_AGIZ01000002.1"/>
</dbReference>
<dbReference type="Gene3D" id="3.40.30.20">
    <property type="match status" value="1"/>
</dbReference>
<dbReference type="Proteomes" id="UP000004344">
    <property type="component" value="Unassembled WGS sequence"/>
</dbReference>
<keyword evidence="2" id="KW-0812">Transmembrane</keyword>
<keyword evidence="1" id="KW-0560">Oxidoreductase</keyword>
<dbReference type="EMBL" id="AGIZ01000002">
    <property type="protein sequence ID" value="EHC18725.1"/>
    <property type="molecule type" value="Genomic_DNA"/>
</dbReference>
<feature type="transmembrane region" description="Helical" evidence="2">
    <location>
        <begin position="20"/>
        <end position="40"/>
    </location>
</feature>
<dbReference type="GO" id="GO:0016491">
    <property type="term" value="F:oxidoreductase activity"/>
    <property type="evidence" value="ECO:0007669"/>
    <property type="project" value="UniProtKB-KW"/>
</dbReference>
<protein>
    <submittedName>
        <fullName evidence="3">Uncharacterized protein</fullName>
    </submittedName>
</protein>
<dbReference type="PATRIC" id="fig|741277.3.peg.822"/>
<dbReference type="InterPro" id="IPR038220">
    <property type="entry name" value="PHOX_C_sf"/>
</dbReference>
<evidence type="ECO:0000256" key="2">
    <source>
        <dbReference type="SAM" id="Phobius"/>
    </source>
</evidence>
<dbReference type="GeneID" id="35797085"/>
<accession>G6FPC5</accession>
<keyword evidence="2" id="KW-0472">Membrane</keyword>
<name>G6FPC5_9CYAN</name>
<proteinExistence type="predicted"/>
<comment type="caution">
    <text evidence="3">The sequence shown here is derived from an EMBL/GenBank/DDBJ whole genome shotgun (WGS) entry which is preliminary data.</text>
</comment>
<keyword evidence="2" id="KW-1133">Transmembrane helix</keyword>
<gene>
    <name evidence="3" type="ORF">FJSC11DRAFT_0705</name>
</gene>
<organism evidence="3 4">
    <name type="scientific">Fischerella thermalis JSC-11</name>
    <dbReference type="NCBI Taxonomy" id="741277"/>
    <lineage>
        <taxon>Bacteria</taxon>
        <taxon>Bacillati</taxon>
        <taxon>Cyanobacteriota</taxon>
        <taxon>Cyanophyceae</taxon>
        <taxon>Nostocales</taxon>
        <taxon>Hapalosiphonaceae</taxon>
        <taxon>Fischerella</taxon>
    </lineage>
</organism>
<reference evidence="3 4" key="1">
    <citation type="submission" date="2011-09" db="EMBL/GenBank/DDBJ databases">
        <title>The draft genome of Fischerella sp. JSC-11.</title>
        <authorList>
            <consortium name="US DOE Joint Genome Institute (JGI-PGF)"/>
            <person name="Lucas S."/>
            <person name="Han J."/>
            <person name="Lapidus A."/>
            <person name="Cheng J.-F."/>
            <person name="Goodwin L."/>
            <person name="Pitluck S."/>
            <person name="Peters L."/>
            <person name="Land M.L."/>
            <person name="Hauser L."/>
            <person name="Sarkisova S."/>
            <person name="Bryant D.A."/>
            <person name="Brown I."/>
            <person name="Woyke T.J."/>
        </authorList>
    </citation>
    <scope>NUCLEOTIDE SEQUENCE [LARGE SCALE GENOMIC DNA]</scope>
    <source>
        <strain evidence="3 4">JSC-11</strain>
    </source>
</reference>
<dbReference type="AlphaFoldDB" id="G6FPC5"/>
<keyword evidence="4" id="KW-1185">Reference proteome</keyword>
<evidence type="ECO:0000313" key="4">
    <source>
        <dbReference type="Proteomes" id="UP000004344"/>
    </source>
</evidence>